<gene>
    <name evidence="3" type="ORF">BED47_02850</name>
</gene>
<evidence type="ECO:0000313" key="3">
    <source>
        <dbReference type="EMBL" id="ODG93242.1"/>
    </source>
</evidence>
<dbReference type="CDD" id="cd00838">
    <property type="entry name" value="MPP_superfamily"/>
    <property type="match status" value="1"/>
</dbReference>
<dbReference type="RefSeq" id="WP_069032320.1">
    <property type="nucleotide sequence ID" value="NZ_MDKC01000002.1"/>
</dbReference>
<name>A0ABX2ZU66_9BACI</name>
<accession>A0ABX2ZU66</accession>
<comment type="caution">
    <text evidence="3">The sequence shown here is derived from an EMBL/GenBank/DDBJ whole genome shotgun (WGS) entry which is preliminary data.</text>
</comment>
<evidence type="ECO:0000313" key="4">
    <source>
        <dbReference type="Proteomes" id="UP000094580"/>
    </source>
</evidence>
<keyword evidence="4" id="KW-1185">Reference proteome</keyword>
<dbReference type="PANTHER" id="PTHR42850:SF2">
    <property type="entry name" value="BLL5683 PROTEIN"/>
    <property type="match status" value="1"/>
</dbReference>
<reference evidence="3 4" key="1">
    <citation type="submission" date="2016-07" db="EMBL/GenBank/DDBJ databases">
        <authorList>
            <person name="Townsley L."/>
            <person name="Shank E.A."/>
        </authorList>
    </citation>
    <scope>NUCLEOTIDE SEQUENCE [LARGE SCALE GENOMIC DNA]</scope>
    <source>
        <strain evidence="3 4">CH01</strain>
    </source>
</reference>
<comment type="similarity">
    <text evidence="1">Belongs to the metallophosphoesterase superfamily. YfcE family.</text>
</comment>
<sequence>MTKIAIISDIHGNKTALEAVLKDIRSREIERIFCLGDLIGKGPQGSACIELVQKNCEKVVRGNWDVFIQSPAENDFIQWFRDRLTEKDYQFLASLPFHIDLELNGQLIRFFHASPRSEFERILPFHPIEKRLSMFENSEITNSNKNEKTPDIIFYGDIHTTFLETFKNGILCNVGSVGNSLDLTSASYAILDGSYSTNSIQFVRVEYDREAELMIADELKLPDLDKYHDEIMFAKYRNS</sequence>
<dbReference type="SUPFAM" id="SSF56300">
    <property type="entry name" value="Metallo-dependent phosphatases"/>
    <property type="match status" value="1"/>
</dbReference>
<proteinExistence type="inferred from homology"/>
<evidence type="ECO:0000256" key="1">
    <source>
        <dbReference type="ARBA" id="ARBA00008950"/>
    </source>
</evidence>
<dbReference type="InterPro" id="IPR029052">
    <property type="entry name" value="Metallo-depent_PP-like"/>
</dbReference>
<feature type="domain" description="Calcineurin-like phosphoesterase" evidence="2">
    <location>
        <begin position="3"/>
        <end position="192"/>
    </location>
</feature>
<organism evidence="3 4">
    <name type="scientific">Gottfriedia luciferensis</name>
    <dbReference type="NCBI Taxonomy" id="178774"/>
    <lineage>
        <taxon>Bacteria</taxon>
        <taxon>Bacillati</taxon>
        <taxon>Bacillota</taxon>
        <taxon>Bacilli</taxon>
        <taxon>Bacillales</taxon>
        <taxon>Bacillaceae</taxon>
        <taxon>Gottfriedia</taxon>
    </lineage>
</organism>
<dbReference type="Proteomes" id="UP000094580">
    <property type="component" value="Unassembled WGS sequence"/>
</dbReference>
<evidence type="ECO:0000259" key="2">
    <source>
        <dbReference type="Pfam" id="PF12850"/>
    </source>
</evidence>
<protein>
    <submittedName>
        <fullName evidence="3">Serine/threonine protein phosphatase</fullName>
    </submittedName>
</protein>
<dbReference type="InterPro" id="IPR011152">
    <property type="entry name" value="Pesterase_MJ0912"/>
</dbReference>
<dbReference type="InterPro" id="IPR024654">
    <property type="entry name" value="Calcineurin-like_PHP_lpxH"/>
</dbReference>
<dbReference type="Pfam" id="PF12850">
    <property type="entry name" value="Metallophos_2"/>
    <property type="match status" value="1"/>
</dbReference>
<dbReference type="PIRSF" id="PIRSF000883">
    <property type="entry name" value="Pesterase_MJ0912"/>
    <property type="match status" value="1"/>
</dbReference>
<dbReference type="InterPro" id="IPR050126">
    <property type="entry name" value="Ap4A_hydrolase"/>
</dbReference>
<dbReference type="Gene3D" id="3.60.21.10">
    <property type="match status" value="1"/>
</dbReference>
<dbReference type="EMBL" id="MDKC01000002">
    <property type="protein sequence ID" value="ODG93242.1"/>
    <property type="molecule type" value="Genomic_DNA"/>
</dbReference>
<dbReference type="PANTHER" id="PTHR42850">
    <property type="entry name" value="METALLOPHOSPHOESTERASE"/>
    <property type="match status" value="1"/>
</dbReference>